<name>H5SAX7_9BACT</name>
<protein>
    <submittedName>
        <fullName evidence="1">Hypothetical conserved protein</fullName>
    </submittedName>
</protein>
<evidence type="ECO:0000313" key="1">
    <source>
        <dbReference type="EMBL" id="BAL53313.1"/>
    </source>
</evidence>
<organism evidence="1">
    <name type="scientific">uncultured Aquificia bacterium</name>
    <dbReference type="NCBI Taxonomy" id="453415"/>
    <lineage>
        <taxon>Bacteria</taxon>
        <taxon>Pseudomonadati</taxon>
        <taxon>Aquificota</taxon>
        <taxon>Aquificia</taxon>
        <taxon>environmental samples</taxon>
    </lineage>
</organism>
<dbReference type="PROSITE" id="PS51257">
    <property type="entry name" value="PROKAR_LIPOPROTEIN"/>
    <property type="match status" value="1"/>
</dbReference>
<sequence>MKKSLFLFVAFIGACGGRGGLFALIEASKDSFIKELEQKNNISYTKVENFGAYIPPQCYTKTFDADGTLHNPCYACHIQPKPPNFWNDTELQEAYSFPESMLVNPYKNLFIDKSEFVKSISDQEIIKYIRTSNYFDKDGEIKLKKIMLKDWKGYVPDCYFNFDQDGFDKNPKTGEYTGWVAYRYYPFPGTFWPTNGSTDDVILRLPQVFRQDKQGNFSKEIYKLNISILEAYIKQKDVKLDYTVDEKKLGQDLNDDGTLSTTDTIKFRTGLTFVGKAGELQTQGKLQIEPGLFPAGTEFLHTVRYIDFDENGNIRPSARIKEVRYSYKEEFYTSGEIKYMMDQKLKEIHPSFSVDPSSQLEGFPGDYEKGLKNIFGWRYSGYIEDKEGNLRPQTTQELISCMGCHDTIGATTDSTFSFVRKYAFGYWDKNYLKGVPEPKAHYKKFGEVYEYTFYLLNNKSGNEFRSNDEVIKKFFDANGNLRKDMAELLNRDISVLLYPSKDRALLLNKVYLWVVKNQGYRYGSVFDIKSLENTVHKEVKPRQETGIKELIY</sequence>
<accession>H5SAX7</accession>
<gene>
    <name evidence="1" type="ORF">HGMM_F06E10C32</name>
</gene>
<proteinExistence type="predicted"/>
<reference evidence="1" key="2">
    <citation type="journal article" date="2012" name="PLoS ONE">
        <title>A Deeply Branching Thermophilic Bacterium with an Ancient Acetyl-CoA Pathway Dominates a Subsurface Ecosystem.</title>
        <authorList>
            <person name="Takami H."/>
            <person name="Noguchi H."/>
            <person name="Takaki Y."/>
            <person name="Uchiyama I."/>
            <person name="Toyoda A."/>
            <person name="Nishi S."/>
            <person name="Chee G.-J."/>
            <person name="Arai W."/>
            <person name="Nunoura T."/>
            <person name="Itoh T."/>
            <person name="Hattori M."/>
            <person name="Takai K."/>
        </authorList>
    </citation>
    <scope>NUCLEOTIDE SEQUENCE</scope>
</reference>
<dbReference type="EMBL" id="AP011654">
    <property type="protein sequence ID" value="BAL53313.1"/>
    <property type="molecule type" value="Genomic_DNA"/>
</dbReference>
<dbReference type="AlphaFoldDB" id="H5SAX7"/>
<reference evidence="1" key="1">
    <citation type="journal article" date="2005" name="Environ. Microbiol.">
        <title>Genetic and functional properties of uncultivated thermophilic crenarchaeotes from a subsurface gold mine as revealed by analysis of genome fragments.</title>
        <authorList>
            <person name="Nunoura T."/>
            <person name="Hirayama H."/>
            <person name="Takami H."/>
            <person name="Oida H."/>
            <person name="Nishi S."/>
            <person name="Shimamura S."/>
            <person name="Suzuki Y."/>
            <person name="Inagaki F."/>
            <person name="Takai K."/>
            <person name="Nealson K.H."/>
            <person name="Horikoshi K."/>
        </authorList>
    </citation>
    <scope>NUCLEOTIDE SEQUENCE</scope>
</reference>